<reference evidence="2" key="1">
    <citation type="submission" date="2023-06" db="EMBL/GenBank/DDBJ databases">
        <authorList>
            <consortium name="Lawrence Berkeley National Laboratory"/>
            <person name="Ahrendt S."/>
            <person name="Sahu N."/>
            <person name="Indic B."/>
            <person name="Wong-Bajracharya J."/>
            <person name="Merenyi Z."/>
            <person name="Ke H.-M."/>
            <person name="Monk M."/>
            <person name="Kocsube S."/>
            <person name="Drula E."/>
            <person name="Lipzen A."/>
            <person name="Balint B."/>
            <person name="Henrissat B."/>
            <person name="Andreopoulos B."/>
            <person name="Martin F.M."/>
            <person name="Harder C.B."/>
            <person name="Rigling D."/>
            <person name="Ford K.L."/>
            <person name="Foster G.D."/>
            <person name="Pangilinan J."/>
            <person name="Papanicolaou A."/>
            <person name="Barry K."/>
            <person name="LaButti K."/>
            <person name="Viragh M."/>
            <person name="Koriabine M."/>
            <person name="Yan M."/>
            <person name="Riley R."/>
            <person name="Champramary S."/>
            <person name="Plett K.L."/>
            <person name="Tsai I.J."/>
            <person name="Slot J."/>
            <person name="Sipos G."/>
            <person name="Plett J."/>
            <person name="Nagy L.G."/>
            <person name="Grigoriev I.V."/>
        </authorList>
    </citation>
    <scope>NUCLEOTIDE SEQUENCE</scope>
    <source>
        <strain evidence="2">HWK02</strain>
    </source>
</reference>
<sequence>MVRDSQMLSHRQLTESTVRRISRGRRHTPIPKIEDLRYPLLSPGIVRPPVTVPYVNFPPFEGALEGEPRYSPSMIRAFAVAGTGGTNTVARYQDKIEMRTSSAARRVFGSVRVPNGAD</sequence>
<evidence type="ECO:0000313" key="2">
    <source>
        <dbReference type="EMBL" id="KAK0474691.1"/>
    </source>
</evidence>
<feature type="region of interest" description="Disordered" evidence="1">
    <location>
        <begin position="1"/>
        <end position="33"/>
    </location>
</feature>
<feature type="compositionally biased region" description="Basic residues" evidence="1">
    <location>
        <begin position="20"/>
        <end position="29"/>
    </location>
</feature>
<evidence type="ECO:0000256" key="1">
    <source>
        <dbReference type="SAM" id="MobiDB-lite"/>
    </source>
</evidence>
<dbReference type="EMBL" id="JAUEPU010000163">
    <property type="protein sequence ID" value="KAK0474691.1"/>
    <property type="molecule type" value="Genomic_DNA"/>
</dbReference>
<comment type="caution">
    <text evidence="2">The sequence shown here is derived from an EMBL/GenBank/DDBJ whole genome shotgun (WGS) entry which is preliminary data.</text>
</comment>
<keyword evidence="3" id="KW-1185">Reference proteome</keyword>
<evidence type="ECO:0000313" key="3">
    <source>
        <dbReference type="Proteomes" id="UP001175228"/>
    </source>
</evidence>
<proteinExistence type="predicted"/>
<dbReference type="Proteomes" id="UP001175228">
    <property type="component" value="Unassembled WGS sequence"/>
</dbReference>
<organism evidence="2 3">
    <name type="scientific">Armillaria luteobubalina</name>
    <dbReference type="NCBI Taxonomy" id="153913"/>
    <lineage>
        <taxon>Eukaryota</taxon>
        <taxon>Fungi</taxon>
        <taxon>Dikarya</taxon>
        <taxon>Basidiomycota</taxon>
        <taxon>Agaricomycotina</taxon>
        <taxon>Agaricomycetes</taxon>
        <taxon>Agaricomycetidae</taxon>
        <taxon>Agaricales</taxon>
        <taxon>Marasmiineae</taxon>
        <taxon>Physalacriaceae</taxon>
        <taxon>Armillaria</taxon>
    </lineage>
</organism>
<gene>
    <name evidence="2" type="ORF">EDD18DRAFT_1116364</name>
</gene>
<dbReference type="AlphaFoldDB" id="A0AA39NZC6"/>
<protein>
    <submittedName>
        <fullName evidence="2">Uncharacterized protein</fullName>
    </submittedName>
</protein>
<feature type="compositionally biased region" description="Polar residues" evidence="1">
    <location>
        <begin position="1"/>
        <end position="16"/>
    </location>
</feature>
<name>A0AA39NZC6_9AGAR</name>
<accession>A0AA39NZC6</accession>